<feature type="compositionally biased region" description="Low complexity" evidence="7">
    <location>
        <begin position="131"/>
        <end position="140"/>
    </location>
</feature>
<feature type="compositionally biased region" description="Basic and acidic residues" evidence="7">
    <location>
        <begin position="63"/>
        <end position="91"/>
    </location>
</feature>
<dbReference type="Proteomes" id="UP000070544">
    <property type="component" value="Unassembled WGS sequence"/>
</dbReference>
<keyword evidence="11" id="KW-1185">Reference proteome</keyword>
<dbReference type="CDD" id="cd18791">
    <property type="entry name" value="SF2_C_RHA"/>
    <property type="match status" value="1"/>
</dbReference>
<feature type="domain" description="Helicase C-terminal" evidence="9">
    <location>
        <begin position="1213"/>
        <end position="1392"/>
    </location>
</feature>
<feature type="compositionally biased region" description="Basic and acidic residues" evidence="7">
    <location>
        <begin position="174"/>
        <end position="187"/>
    </location>
</feature>
<keyword evidence="2 10" id="KW-0378">Hydrolase</keyword>
<dbReference type="InterPro" id="IPR001650">
    <property type="entry name" value="Helicase_C-like"/>
</dbReference>
<evidence type="ECO:0000256" key="6">
    <source>
        <dbReference type="ARBA" id="ARBA00060772"/>
    </source>
</evidence>
<keyword evidence="4" id="KW-0067">ATP-binding</keyword>
<dbReference type="SUPFAM" id="SSF54768">
    <property type="entry name" value="dsRNA-binding domain-like"/>
    <property type="match status" value="1"/>
</dbReference>
<feature type="compositionally biased region" description="Acidic residues" evidence="7">
    <location>
        <begin position="1802"/>
        <end position="1812"/>
    </location>
</feature>
<feature type="compositionally biased region" description="Polar residues" evidence="7">
    <location>
        <begin position="259"/>
        <end position="269"/>
    </location>
</feature>
<feature type="compositionally biased region" description="Basic and acidic residues" evidence="7">
    <location>
        <begin position="38"/>
        <end position="56"/>
    </location>
</feature>
<feature type="compositionally biased region" description="Basic and acidic residues" evidence="7">
    <location>
        <begin position="1140"/>
        <end position="1158"/>
    </location>
</feature>
<keyword evidence="1" id="KW-0547">Nucleotide-binding</keyword>
<dbReference type="SUPFAM" id="SSF52540">
    <property type="entry name" value="P-loop containing nucleoside triphosphate hydrolases"/>
    <property type="match status" value="1"/>
</dbReference>
<dbReference type="Gene3D" id="1.20.120.1080">
    <property type="match status" value="1"/>
</dbReference>
<organism evidence="10 11">
    <name type="scientific">Gonapodya prolifera (strain JEL478)</name>
    <name type="common">Monoblepharis prolifera</name>
    <dbReference type="NCBI Taxonomy" id="1344416"/>
    <lineage>
        <taxon>Eukaryota</taxon>
        <taxon>Fungi</taxon>
        <taxon>Fungi incertae sedis</taxon>
        <taxon>Chytridiomycota</taxon>
        <taxon>Chytridiomycota incertae sedis</taxon>
        <taxon>Monoblepharidomycetes</taxon>
        <taxon>Monoblepharidales</taxon>
        <taxon>Gonapodyaceae</taxon>
        <taxon>Gonapodya</taxon>
    </lineage>
</organism>
<evidence type="ECO:0000256" key="7">
    <source>
        <dbReference type="SAM" id="MobiDB-lite"/>
    </source>
</evidence>
<feature type="compositionally biased region" description="Acidic residues" evidence="7">
    <location>
        <begin position="1159"/>
        <end position="1172"/>
    </location>
</feature>
<dbReference type="PANTHER" id="PTHR18934:SF203">
    <property type="entry name" value="ATP-DEPENDENT RNA HELICASE A"/>
    <property type="match status" value="1"/>
</dbReference>
<dbReference type="CDD" id="cd00048">
    <property type="entry name" value="DSRM_SF"/>
    <property type="match status" value="1"/>
</dbReference>
<feature type="region of interest" description="Disordered" evidence="7">
    <location>
        <begin position="1125"/>
        <end position="1183"/>
    </location>
</feature>
<name>A0A138ZZ46_GONPJ</name>
<dbReference type="Pfam" id="PF00270">
    <property type="entry name" value="DEAD"/>
    <property type="match status" value="1"/>
</dbReference>
<dbReference type="SMART" id="SM00490">
    <property type="entry name" value="HELICc"/>
    <property type="match status" value="1"/>
</dbReference>
<dbReference type="GO" id="GO:0004386">
    <property type="term" value="F:helicase activity"/>
    <property type="evidence" value="ECO:0007669"/>
    <property type="project" value="UniProtKB-KW"/>
</dbReference>
<dbReference type="FunFam" id="1.20.120.1080:FF:000002">
    <property type="entry name" value="Putative ATP-dependent RNA helicase DHX36"/>
    <property type="match status" value="1"/>
</dbReference>
<feature type="domain" description="Helicase ATP-binding" evidence="8">
    <location>
        <begin position="860"/>
        <end position="1059"/>
    </location>
</feature>
<feature type="compositionally biased region" description="Polar residues" evidence="7">
    <location>
        <begin position="277"/>
        <end position="287"/>
    </location>
</feature>
<feature type="compositionally biased region" description="Polar residues" evidence="7">
    <location>
        <begin position="470"/>
        <end position="480"/>
    </location>
</feature>
<feature type="compositionally biased region" description="Polar residues" evidence="7">
    <location>
        <begin position="188"/>
        <end position="202"/>
    </location>
</feature>
<keyword evidence="3" id="KW-0347">Helicase</keyword>
<evidence type="ECO:0000256" key="3">
    <source>
        <dbReference type="ARBA" id="ARBA00022806"/>
    </source>
</evidence>
<feature type="compositionally biased region" description="Polar residues" evidence="7">
    <location>
        <begin position="230"/>
        <end position="247"/>
    </location>
</feature>
<dbReference type="InterPro" id="IPR048333">
    <property type="entry name" value="HA2_WH"/>
</dbReference>
<comment type="similarity">
    <text evidence="6">Belongs to the DExH box helicase family.</text>
</comment>
<dbReference type="InterPro" id="IPR027417">
    <property type="entry name" value="P-loop_NTPase"/>
</dbReference>
<dbReference type="FunFam" id="3.40.50.300:FF:000526">
    <property type="entry name" value="DExH-box ATP-dependent RNA helicase DExH3"/>
    <property type="match status" value="1"/>
</dbReference>
<feature type="compositionally biased region" description="Basic and acidic residues" evidence="7">
    <location>
        <begin position="110"/>
        <end position="130"/>
    </location>
</feature>
<feature type="compositionally biased region" description="Polar residues" evidence="7">
    <location>
        <begin position="2094"/>
        <end position="2105"/>
    </location>
</feature>
<feature type="compositionally biased region" description="Polar residues" evidence="7">
    <location>
        <begin position="310"/>
        <end position="320"/>
    </location>
</feature>
<keyword evidence="5" id="KW-0694">RNA-binding</keyword>
<protein>
    <submittedName>
        <fullName evidence="10">p-loop containing nucleoside triphosphate hydrolase protein</fullName>
    </submittedName>
</protein>
<dbReference type="Pfam" id="PF21010">
    <property type="entry name" value="HA2_C"/>
    <property type="match status" value="1"/>
</dbReference>
<dbReference type="SMART" id="SM00847">
    <property type="entry name" value="HA2"/>
    <property type="match status" value="1"/>
</dbReference>
<feature type="compositionally biased region" description="Basic and acidic residues" evidence="7">
    <location>
        <begin position="1908"/>
        <end position="1932"/>
    </location>
</feature>
<evidence type="ECO:0000256" key="2">
    <source>
        <dbReference type="ARBA" id="ARBA00022801"/>
    </source>
</evidence>
<proteinExistence type="inferred from homology"/>
<feature type="compositionally biased region" description="Basic and acidic residues" evidence="7">
    <location>
        <begin position="1882"/>
        <end position="1893"/>
    </location>
</feature>
<gene>
    <name evidence="10" type="ORF">M427DRAFT_213444</name>
</gene>
<feature type="compositionally biased region" description="Basic and acidic residues" evidence="7">
    <location>
        <begin position="489"/>
        <end position="503"/>
    </location>
</feature>
<dbReference type="Pfam" id="PF00271">
    <property type="entry name" value="Helicase_C"/>
    <property type="match status" value="1"/>
</dbReference>
<dbReference type="GO" id="GO:0016787">
    <property type="term" value="F:hydrolase activity"/>
    <property type="evidence" value="ECO:0007669"/>
    <property type="project" value="UniProtKB-KW"/>
</dbReference>
<feature type="region of interest" description="Disordered" evidence="7">
    <location>
        <begin position="1795"/>
        <end position="1814"/>
    </location>
</feature>
<dbReference type="Gene3D" id="3.40.50.300">
    <property type="entry name" value="P-loop containing nucleotide triphosphate hydrolases"/>
    <property type="match status" value="2"/>
</dbReference>
<dbReference type="STRING" id="1344416.A0A138ZZ46"/>
<dbReference type="InterPro" id="IPR011545">
    <property type="entry name" value="DEAD/DEAH_box_helicase_dom"/>
</dbReference>
<evidence type="ECO:0000313" key="11">
    <source>
        <dbReference type="Proteomes" id="UP000070544"/>
    </source>
</evidence>
<feature type="region of interest" description="Disordered" evidence="7">
    <location>
        <begin position="38"/>
        <end position="322"/>
    </location>
</feature>
<feature type="region of interest" description="Disordered" evidence="7">
    <location>
        <begin position="463"/>
        <end position="514"/>
    </location>
</feature>
<dbReference type="PANTHER" id="PTHR18934">
    <property type="entry name" value="ATP-DEPENDENT RNA HELICASE"/>
    <property type="match status" value="1"/>
</dbReference>
<feature type="compositionally biased region" description="Basic and acidic residues" evidence="7">
    <location>
        <begin position="1940"/>
        <end position="1971"/>
    </location>
</feature>
<dbReference type="CDD" id="cd17917">
    <property type="entry name" value="DEXHc_RHA-like"/>
    <property type="match status" value="1"/>
</dbReference>
<dbReference type="SMART" id="SM00487">
    <property type="entry name" value="DEXDc"/>
    <property type="match status" value="1"/>
</dbReference>
<evidence type="ECO:0000256" key="4">
    <source>
        <dbReference type="ARBA" id="ARBA00022840"/>
    </source>
</evidence>
<reference evidence="10 11" key="1">
    <citation type="journal article" date="2015" name="Genome Biol. Evol.">
        <title>Phylogenomic analyses indicate that early fungi evolved digesting cell walls of algal ancestors of land plants.</title>
        <authorList>
            <person name="Chang Y."/>
            <person name="Wang S."/>
            <person name="Sekimoto S."/>
            <person name="Aerts A.L."/>
            <person name="Choi C."/>
            <person name="Clum A."/>
            <person name="LaButti K.M."/>
            <person name="Lindquist E.A."/>
            <person name="Yee Ngan C."/>
            <person name="Ohm R.A."/>
            <person name="Salamov A.A."/>
            <person name="Grigoriev I.V."/>
            <person name="Spatafora J.W."/>
            <person name="Berbee M.L."/>
        </authorList>
    </citation>
    <scope>NUCLEOTIDE SEQUENCE [LARGE SCALE GENOMIC DNA]</scope>
    <source>
        <strain evidence="10 11">JEL478</strain>
    </source>
</reference>
<feature type="compositionally biased region" description="Basic residues" evidence="7">
    <location>
        <begin position="1972"/>
        <end position="1982"/>
    </location>
</feature>
<dbReference type="InterPro" id="IPR007502">
    <property type="entry name" value="Helicase-assoc_dom"/>
</dbReference>
<dbReference type="GO" id="GO:0005524">
    <property type="term" value="F:ATP binding"/>
    <property type="evidence" value="ECO:0007669"/>
    <property type="project" value="UniProtKB-KW"/>
</dbReference>
<dbReference type="InterPro" id="IPR014001">
    <property type="entry name" value="Helicase_ATP-bd"/>
</dbReference>
<evidence type="ECO:0000256" key="1">
    <source>
        <dbReference type="ARBA" id="ARBA00022741"/>
    </source>
</evidence>
<dbReference type="EMBL" id="KQ965850">
    <property type="protein sequence ID" value="KXS09779.1"/>
    <property type="molecule type" value="Genomic_DNA"/>
</dbReference>
<evidence type="ECO:0000259" key="9">
    <source>
        <dbReference type="PROSITE" id="PS51194"/>
    </source>
</evidence>
<evidence type="ECO:0000259" key="8">
    <source>
        <dbReference type="PROSITE" id="PS51192"/>
    </source>
</evidence>
<dbReference type="OrthoDB" id="28053at2759"/>
<feature type="region of interest" description="Disordered" evidence="7">
    <location>
        <begin position="1877"/>
        <end position="2119"/>
    </location>
</feature>
<dbReference type="GO" id="GO:0003723">
    <property type="term" value="F:RNA binding"/>
    <property type="evidence" value="ECO:0007669"/>
    <property type="project" value="UniProtKB-KW"/>
</dbReference>
<feature type="compositionally biased region" description="Basic and acidic residues" evidence="7">
    <location>
        <begin position="2020"/>
        <end position="2036"/>
    </location>
</feature>
<evidence type="ECO:0000256" key="5">
    <source>
        <dbReference type="ARBA" id="ARBA00022884"/>
    </source>
</evidence>
<sequence length="2119" mass="239254">MLNIQRFLHCVKRDPFRPYYAAFSLSRLHIMDIRSGKHFSSPERDGQEIDDTESRLKRARLSRSPESRGRSRSDIIEDRNRPPAKRFRSELGKTFGERSWSSTDGGESSAIKREHGRSSSRDSNSDRYRESSSMISSRASTLQHGAGGRIGGSETRPLSTSFHDINRPSGFGNEHSDTEMEDWERSYENGTVPTIEMRSTTHSRPDDVDLAEDLSLGNERRNQLPPRRTPMTTSRSGPKRVASSTNAIPLGQQRFGRATTFSGTRNQSPPLAPSFSPPQISSRSVSNVAAPRSGEGSFPRTNDSSEHAAQLQSTPNTFNPFQDADYTEAGLERAFDFRAAEQSFLGPKWFTNPKSCISNLYLQQNIESPPPYELQNLGRNFRCVIEFQLEESRRGSGSKLDESELTIVGVGDSKSKKEAEKLAALHACLLMWKRDLIERVYNRTLQLRIHDGMGAIATKSFEPEARHGSSHQNRQESVSVPFQDASGPDFRHEGSPNEDIQSHRDRHITSSIFTSRRDQNDERLADKRHILAYCARFDFEPDFDMKMIPVKAPPGQLSRNRRSGGGMQSEWVCEIAFLAQTIRVQGRGKAKRDAERDACLRFKIAVDEKFGSGYFEDCANEVLKPQTRKEDPRSAKQANKDLAEEAGRFMQWYTRNILRLPPGPNGEDAFRIEVRSADSRSGVQKRAKFQGGNAWNAVLLISGREFQSSVGTSKKDAKSFVLMDAMSKLRNDPELDRQWTTVKNSDKAESYLFSKDQVMTMVPIGLNTFQIDRIMDTVDYVRRSKAYESMLSYNESLKSLVHIANKDSARPPLPPTKSSLEAKSSKMLTALRAWDTSRMHTKMRETRANLPVAKHSQDILDAVDACDVVVIVGATGSGKTTQVPQIILDSWIRQQKGAYCNIIVTQPRRIAAISVAQRVAAERGETLGHSVGFQVRFESVAPEKHGSVLFCTTGILLRKMHEAGLGLDKSKGQVETIGDDRDGASPDIENVFNEITHVVVDECHERDMNIDFLLVVLKKVWKERRKRGLPPIKLVLMSATIQADLFAKYFEEVDIIGDRARRGGVPIVEVPGRTFPVKYHYLDELVSQLRKQYPERAAPLLYNVETRRYLERELRVQGVVQEDERRGLLSHAPRDNGPANREKDSRGNDGIRKERGYDDESSSDDDDSDSEMADDKHFDDLSAWGSNRQRSGVVRNPLYDEGADDVPFGILATTIAHICRTANDNGAILCFLPGWEEITKLHRILTSDPSPLYRDTFSNRDSFRIYLLHSTIPVVQQQAVFETLGPSCRKIILSTNIAETSLTIPDVVYVVDSARVREKRYDPARRMTDLVVSWVAQANAKQRAGRAGRVREGQYYCVVSRARWDSVLAPFQIPEIARSDLQELALHIKALEIPMRDRSGRMDTIEDVLEQALQPPEKAAVQEAIRNLKSLHALDRNENMTPLGHALAAIPLEPTFGRMVLLGVIFKCLDPILTLAAGITNRDPFVYPPDTRDEIRRQKVWWTGGERSDHLVLLNVWREWVKKKTEVQQKYGKASGRAPDGNDNMWIHTELKIWLETKSLGKITLLTIEKVRVHLYSILVKSGFVFNADSSPFGRREAQYQNPLDVLGGPELNVNSNNIPMIRALLYSAHYLNLTIRTDKKVYKTQKETCNMHPGTINAAKYEADFIAHELSKIGPSNTFPHVNNLNVNLKGTGTLYYYAEKVKTGIVFLRGTTRIDPLDAALFGDARTSHTYTASTRFRTGASQSCFTIDGWLRIGEHDDRILPVLEEWKEALGTCLEFYFRNPPGRRNRFLSESARETADDNGSDDEDEVGIQTTFNPLGASKDQILQGNASLKKQEWILAERIIQDVATVIQNEFGSGEGSAPEALGSAYDPQKLTQSYDDHPVKRESEKAVTPTVEYTNNSTSRQEHGRHGEDSVRKDCRRETDREDTLVSLQDLPRQRPIESRREADSWRPPPRRDSPGRGNDSSRSRSRGGRRSRSRERPLPDYNTRSRRYSSSERSRSASGSNRSRSGSRSRRNVEDHRRKDRKQERHFSASTSHTSRSDRSPSPRDRTQARDVRNGDRWRPSRNRSSRETDSISTSSLRRLGGETGNPTSSVETTTPARLRHPLPPKPTST</sequence>
<dbReference type="PROSITE" id="PS51194">
    <property type="entry name" value="HELICASE_CTER"/>
    <property type="match status" value="1"/>
</dbReference>
<evidence type="ECO:0000313" key="10">
    <source>
        <dbReference type="EMBL" id="KXS09779.1"/>
    </source>
</evidence>
<accession>A0A138ZZ46</accession>
<feature type="compositionally biased region" description="Basic and acidic residues" evidence="7">
    <location>
        <begin position="2044"/>
        <end position="2079"/>
    </location>
</feature>
<dbReference type="Pfam" id="PF04408">
    <property type="entry name" value="WHD_HA2"/>
    <property type="match status" value="1"/>
</dbReference>
<dbReference type="PROSITE" id="PS51192">
    <property type="entry name" value="HELICASE_ATP_BIND_1"/>
    <property type="match status" value="1"/>
</dbReference>